<evidence type="ECO:0000256" key="10">
    <source>
        <dbReference type="RuleBase" id="RU004008"/>
    </source>
</evidence>
<evidence type="ECO:0000256" key="8">
    <source>
        <dbReference type="RuleBase" id="RU004005"/>
    </source>
</evidence>
<comment type="function">
    <text evidence="7 10">This protein binds specifically to 23S rRNA; its binding is stimulated by other ribosomal proteins, e.g., L4, L17, and L20. It is important during the early stages of 50S assembly. It makes multiple contacts with different domains of the 23S rRNA in the assembled 50S subunit and ribosome.</text>
</comment>
<dbReference type="InterPro" id="IPR001063">
    <property type="entry name" value="Ribosomal_uL22"/>
</dbReference>
<keyword evidence="3 7" id="KW-0694">RNA-binding</keyword>
<evidence type="ECO:0000313" key="11">
    <source>
        <dbReference type="EMBL" id="MCG2590989.1"/>
    </source>
</evidence>
<dbReference type="GO" id="GO:0005840">
    <property type="term" value="C:ribosome"/>
    <property type="evidence" value="ECO:0007669"/>
    <property type="project" value="UniProtKB-KW"/>
</dbReference>
<proteinExistence type="inferred from homology"/>
<dbReference type="InterPro" id="IPR018260">
    <property type="entry name" value="Ribosomal_uL22_CS"/>
</dbReference>
<reference evidence="11" key="1">
    <citation type="submission" date="2022-01" db="EMBL/GenBank/DDBJ databases">
        <authorList>
            <person name="Wang Y."/>
        </authorList>
    </citation>
    <scope>NUCLEOTIDE SEQUENCE</scope>
    <source>
        <strain evidence="11">WB101</strain>
    </source>
</reference>
<dbReference type="SUPFAM" id="SSF54843">
    <property type="entry name" value="Ribosomal protein L22"/>
    <property type="match status" value="1"/>
</dbReference>
<protein>
    <recommendedName>
        <fullName evidence="6 7">Large ribosomal subunit protein uL22</fullName>
    </recommendedName>
</protein>
<evidence type="ECO:0000256" key="1">
    <source>
        <dbReference type="ARBA" id="ARBA00009451"/>
    </source>
</evidence>
<organism evidence="11 12">
    <name type="scientific">Rhodohalobacter sulfatireducens</name>
    <dbReference type="NCBI Taxonomy" id="2911366"/>
    <lineage>
        <taxon>Bacteria</taxon>
        <taxon>Pseudomonadati</taxon>
        <taxon>Balneolota</taxon>
        <taxon>Balneolia</taxon>
        <taxon>Balneolales</taxon>
        <taxon>Balneolaceae</taxon>
        <taxon>Rhodohalobacter</taxon>
    </lineage>
</organism>
<keyword evidence="5 7" id="KW-0687">Ribonucleoprotein</keyword>
<sequence length="124" mass="14156">METSVLEARAIQRHLRKSPRKVRLVADVVRGEQVDKALKKLSFLNKAASDDVSKVVRSAAANIRDKFQEERLDDDQIYIKTIYVNEGTTLKRIQPRAQGRANRINKRSCHITVVVAKQEETLTD</sequence>
<evidence type="ECO:0000256" key="5">
    <source>
        <dbReference type="ARBA" id="ARBA00023274"/>
    </source>
</evidence>
<dbReference type="NCBIfam" id="TIGR01044">
    <property type="entry name" value="rplV_bact"/>
    <property type="match status" value="1"/>
</dbReference>
<evidence type="ECO:0000256" key="3">
    <source>
        <dbReference type="ARBA" id="ARBA00022884"/>
    </source>
</evidence>
<evidence type="ECO:0000313" key="12">
    <source>
        <dbReference type="Proteomes" id="UP001165366"/>
    </source>
</evidence>
<dbReference type="InterPro" id="IPR036394">
    <property type="entry name" value="Ribosomal_uL22_sf"/>
</dbReference>
<evidence type="ECO:0000256" key="4">
    <source>
        <dbReference type="ARBA" id="ARBA00022980"/>
    </source>
</evidence>
<dbReference type="PANTHER" id="PTHR13501">
    <property type="entry name" value="CHLOROPLAST 50S RIBOSOMAL PROTEIN L22-RELATED"/>
    <property type="match status" value="1"/>
</dbReference>
<dbReference type="InterPro" id="IPR047867">
    <property type="entry name" value="Ribosomal_uL22_bac/org-type"/>
</dbReference>
<dbReference type="PANTHER" id="PTHR13501:SF8">
    <property type="entry name" value="LARGE RIBOSOMAL SUBUNIT PROTEIN UL22M"/>
    <property type="match status" value="1"/>
</dbReference>
<reference evidence="11" key="2">
    <citation type="submission" date="2024-05" db="EMBL/GenBank/DDBJ databases">
        <title>Rhodohalobacter halophilus gen. nov., sp. nov., a moderately halophilic member of the family Balneolaceae.</title>
        <authorList>
            <person name="Xia J."/>
        </authorList>
    </citation>
    <scope>NUCLEOTIDE SEQUENCE</scope>
    <source>
        <strain evidence="11">WB101</strain>
    </source>
</reference>
<comment type="subunit">
    <text evidence="7 9">Part of the 50S ribosomal subunit.</text>
</comment>
<dbReference type="Gene3D" id="3.90.470.10">
    <property type="entry name" value="Ribosomal protein L22/L17"/>
    <property type="match status" value="1"/>
</dbReference>
<dbReference type="HAMAP" id="MF_01331_B">
    <property type="entry name" value="Ribosomal_uL22_B"/>
    <property type="match status" value="1"/>
</dbReference>
<dbReference type="PROSITE" id="PS00464">
    <property type="entry name" value="RIBOSOMAL_L22"/>
    <property type="match status" value="1"/>
</dbReference>
<evidence type="ECO:0000256" key="9">
    <source>
        <dbReference type="RuleBase" id="RU004006"/>
    </source>
</evidence>
<dbReference type="EMBL" id="JAKLWS010000053">
    <property type="protein sequence ID" value="MCG2590989.1"/>
    <property type="molecule type" value="Genomic_DNA"/>
</dbReference>
<dbReference type="InterPro" id="IPR005727">
    <property type="entry name" value="Ribosomal_uL22_bac/chlpt-type"/>
</dbReference>
<accession>A0ABS9KJH3</accession>
<keyword evidence="12" id="KW-1185">Reference proteome</keyword>
<dbReference type="Pfam" id="PF00237">
    <property type="entry name" value="Ribosomal_L22"/>
    <property type="match status" value="1"/>
</dbReference>
<dbReference type="RefSeq" id="WP_237856534.1">
    <property type="nucleotide sequence ID" value="NZ_JAKLWS010000053.1"/>
</dbReference>
<comment type="caution">
    <text evidence="11">The sequence shown here is derived from an EMBL/GenBank/DDBJ whole genome shotgun (WGS) entry which is preliminary data.</text>
</comment>
<evidence type="ECO:0000256" key="7">
    <source>
        <dbReference type="HAMAP-Rule" id="MF_01331"/>
    </source>
</evidence>
<comment type="function">
    <text evidence="7">The globular domain of the protein is located near the polypeptide exit tunnel on the outside of the subunit, while an extended beta-hairpin is found that lines the wall of the exit tunnel in the center of the 70S ribosome.</text>
</comment>
<comment type="similarity">
    <text evidence="1 7 8">Belongs to the universal ribosomal protein uL22 family.</text>
</comment>
<evidence type="ECO:0000256" key="6">
    <source>
        <dbReference type="ARBA" id="ARBA00035207"/>
    </source>
</evidence>
<evidence type="ECO:0000256" key="2">
    <source>
        <dbReference type="ARBA" id="ARBA00022730"/>
    </source>
</evidence>
<name>A0ABS9KJH3_9BACT</name>
<keyword evidence="4 7" id="KW-0689">Ribosomal protein</keyword>
<keyword evidence="2 7" id="KW-0699">rRNA-binding</keyword>
<dbReference type="CDD" id="cd00336">
    <property type="entry name" value="Ribosomal_L22"/>
    <property type="match status" value="1"/>
</dbReference>
<dbReference type="Proteomes" id="UP001165366">
    <property type="component" value="Unassembled WGS sequence"/>
</dbReference>
<gene>
    <name evidence="7 11" type="primary">rplV</name>
    <name evidence="11" type="ORF">L6773_20635</name>
</gene>